<dbReference type="EMBL" id="JANX01000186">
    <property type="protein sequence ID" value="KGM33416.1"/>
    <property type="molecule type" value="Genomic_DNA"/>
</dbReference>
<dbReference type="OrthoDB" id="9806525at2"/>
<dbReference type="AlphaFoldDB" id="A0A0A0D401"/>
<evidence type="ECO:0000313" key="2">
    <source>
        <dbReference type="EMBL" id="KGM33416.1"/>
    </source>
</evidence>
<proteinExistence type="predicted"/>
<dbReference type="InterPro" id="IPR029044">
    <property type="entry name" value="Nucleotide-diphossugar_trans"/>
</dbReference>
<evidence type="ECO:0000313" key="3">
    <source>
        <dbReference type="Proteomes" id="UP000029995"/>
    </source>
</evidence>
<gene>
    <name evidence="2" type="ORF">P409_15905</name>
</gene>
<reference evidence="2 3" key="1">
    <citation type="submission" date="2014-01" db="EMBL/GenBank/DDBJ databases">
        <title>Genome sequence determination for a cystic fibrosis isolate, Inquilinus limosus.</title>
        <authorList>
            <person name="Pino M."/>
            <person name="Di Conza J."/>
            <person name="Gutkind G."/>
        </authorList>
    </citation>
    <scope>NUCLEOTIDE SEQUENCE [LARGE SCALE GENOMIC DNA]</scope>
    <source>
        <strain evidence="2 3">MP06</strain>
    </source>
</reference>
<dbReference type="InterPro" id="IPR001173">
    <property type="entry name" value="Glyco_trans_2-like"/>
</dbReference>
<sequence length="82" mass="8740">MIGLILALASLVAWLKLWLAQGRFWEATTAPAAPPPAEWPDVVVVIPARNEAEGIGAAVGSHLRQAYPGRLRVVVVDDQSAD</sequence>
<protein>
    <submittedName>
        <fullName evidence="2">Glycosyl transferase family 2</fullName>
    </submittedName>
</protein>
<dbReference type="Proteomes" id="UP000029995">
    <property type="component" value="Unassembled WGS sequence"/>
</dbReference>
<dbReference type="Pfam" id="PF00535">
    <property type="entry name" value="Glycos_transf_2"/>
    <property type="match status" value="1"/>
</dbReference>
<accession>A0A0A0D401</accession>
<keyword evidence="2" id="KW-0808">Transferase</keyword>
<evidence type="ECO:0000259" key="1">
    <source>
        <dbReference type="Pfam" id="PF00535"/>
    </source>
</evidence>
<feature type="domain" description="Glycosyltransferase 2-like" evidence="1">
    <location>
        <begin position="44"/>
        <end position="82"/>
    </location>
</feature>
<dbReference type="SUPFAM" id="SSF53448">
    <property type="entry name" value="Nucleotide-diphospho-sugar transferases"/>
    <property type="match status" value="1"/>
</dbReference>
<dbReference type="Gene3D" id="3.90.550.10">
    <property type="entry name" value="Spore Coat Polysaccharide Biosynthesis Protein SpsA, Chain A"/>
    <property type="match status" value="1"/>
</dbReference>
<dbReference type="GO" id="GO:0016740">
    <property type="term" value="F:transferase activity"/>
    <property type="evidence" value="ECO:0007669"/>
    <property type="project" value="UniProtKB-KW"/>
</dbReference>
<comment type="caution">
    <text evidence="2">The sequence shown here is derived from an EMBL/GenBank/DDBJ whole genome shotgun (WGS) entry which is preliminary data.</text>
</comment>
<dbReference type="RefSeq" id="WP_034839032.1">
    <property type="nucleotide sequence ID" value="NZ_JANX01000186.1"/>
</dbReference>
<organism evidence="2 3">
    <name type="scientific">Inquilinus limosus MP06</name>
    <dbReference type="NCBI Taxonomy" id="1398085"/>
    <lineage>
        <taxon>Bacteria</taxon>
        <taxon>Pseudomonadati</taxon>
        <taxon>Pseudomonadota</taxon>
        <taxon>Alphaproteobacteria</taxon>
        <taxon>Rhodospirillales</taxon>
        <taxon>Rhodospirillaceae</taxon>
        <taxon>Inquilinus</taxon>
    </lineage>
</organism>
<feature type="non-terminal residue" evidence="2">
    <location>
        <position position="82"/>
    </location>
</feature>
<name>A0A0A0D401_9PROT</name>